<comment type="caution">
    <text evidence="4">The sequence shown here is derived from an EMBL/GenBank/DDBJ whole genome shotgun (WGS) entry which is preliminary data.</text>
</comment>
<dbReference type="PROSITE" id="PS51000">
    <property type="entry name" value="HTH_DEOR_2"/>
    <property type="match status" value="1"/>
</dbReference>
<dbReference type="AlphaFoldDB" id="A0A2V1HWV8"/>
<dbReference type="EMBL" id="QEOP01000002">
    <property type="protein sequence ID" value="PVZ94724.1"/>
    <property type="molecule type" value="Genomic_DNA"/>
</dbReference>
<dbReference type="SUPFAM" id="SSF46785">
    <property type="entry name" value="Winged helix' DNA-binding domain"/>
    <property type="match status" value="1"/>
</dbReference>
<dbReference type="Proteomes" id="UP000244893">
    <property type="component" value="Unassembled WGS sequence"/>
</dbReference>
<dbReference type="InterPro" id="IPR037171">
    <property type="entry name" value="NagB/RpiA_transferase-like"/>
</dbReference>
<gene>
    <name evidence="4" type="ORF">DDQ50_13670</name>
</gene>
<dbReference type="SMART" id="SM00420">
    <property type="entry name" value="HTH_DEOR"/>
    <property type="match status" value="1"/>
</dbReference>
<dbReference type="Gene3D" id="1.10.10.10">
    <property type="entry name" value="Winged helix-like DNA-binding domain superfamily/Winged helix DNA-binding domain"/>
    <property type="match status" value="1"/>
</dbReference>
<dbReference type="Gene3D" id="3.40.50.1360">
    <property type="match status" value="1"/>
</dbReference>
<dbReference type="SUPFAM" id="SSF100950">
    <property type="entry name" value="NagB/RpiA/CoA transferase-like"/>
    <property type="match status" value="1"/>
</dbReference>
<reference evidence="4 5" key="1">
    <citation type="submission" date="2018-05" db="EMBL/GenBank/DDBJ databases">
        <title>Amnibacterium sp. M8JJ-5, whole genome shotgun sequence.</title>
        <authorList>
            <person name="Tuo L."/>
        </authorList>
    </citation>
    <scope>NUCLEOTIDE SEQUENCE [LARGE SCALE GENOMIC DNA]</scope>
    <source>
        <strain evidence="4 5">M8JJ-5</strain>
    </source>
</reference>
<dbReference type="PANTHER" id="PTHR30363:SF46">
    <property type="entry name" value="LYSR FAMILY TRANSCRIPTIONAL REGULATOR"/>
    <property type="match status" value="1"/>
</dbReference>
<feature type="domain" description="HTH deoR-type" evidence="3">
    <location>
        <begin position="1"/>
        <end position="46"/>
    </location>
</feature>
<dbReference type="PANTHER" id="PTHR30363">
    <property type="entry name" value="HTH-TYPE TRANSCRIPTIONAL REGULATOR SRLR-RELATED"/>
    <property type="match status" value="1"/>
</dbReference>
<evidence type="ECO:0000256" key="1">
    <source>
        <dbReference type="ARBA" id="ARBA00023015"/>
    </source>
</evidence>
<dbReference type="SMART" id="SM01134">
    <property type="entry name" value="DeoRC"/>
    <property type="match status" value="1"/>
</dbReference>
<dbReference type="Pfam" id="PF00455">
    <property type="entry name" value="DeoRC"/>
    <property type="match status" value="1"/>
</dbReference>
<proteinExistence type="predicted"/>
<evidence type="ECO:0000313" key="4">
    <source>
        <dbReference type="EMBL" id="PVZ94724.1"/>
    </source>
</evidence>
<dbReference type="InterPro" id="IPR036388">
    <property type="entry name" value="WH-like_DNA-bd_sf"/>
</dbReference>
<dbReference type="InterPro" id="IPR050313">
    <property type="entry name" value="Carb_Metab_HTH_regulators"/>
</dbReference>
<protein>
    <submittedName>
        <fullName evidence="4">DeoR family transcriptional regulator</fullName>
    </submittedName>
</protein>
<keyword evidence="2" id="KW-0804">Transcription</keyword>
<dbReference type="InterPro" id="IPR001034">
    <property type="entry name" value="DeoR_HTH"/>
</dbReference>
<dbReference type="InterPro" id="IPR014036">
    <property type="entry name" value="DeoR-like_C"/>
</dbReference>
<dbReference type="PRINTS" id="PR00037">
    <property type="entry name" value="HTHLACR"/>
</dbReference>
<accession>A0A2V1HWV8</accession>
<sequence length="239" mass="25495">MIFEQGKARTIDLARSLGVSEVTIRTDLEVLEDQGRVSRVHGGATMPEEPLVGFDQRSTQRVEAKQRIAAAAVRLIEDGMTIVLDSGTTSFALARQLPTVTDLVVLTPGVNIALRLMDVAGVDLRLLGGKLMPRIAATVGTARQQGLEGVIAHVAFLGAGGVDADNDIVEGTFDIADSKRTLGAVARRKVLLADASKWTTTDHHKVLNVSDFDTVITDDTMPQAIQDSIRASGCELIVV</sequence>
<keyword evidence="5" id="KW-1185">Reference proteome</keyword>
<evidence type="ECO:0000259" key="3">
    <source>
        <dbReference type="PROSITE" id="PS51000"/>
    </source>
</evidence>
<evidence type="ECO:0000313" key="5">
    <source>
        <dbReference type="Proteomes" id="UP000244893"/>
    </source>
</evidence>
<evidence type="ECO:0000256" key="2">
    <source>
        <dbReference type="ARBA" id="ARBA00023163"/>
    </source>
</evidence>
<dbReference type="InterPro" id="IPR036390">
    <property type="entry name" value="WH_DNA-bd_sf"/>
</dbReference>
<organism evidence="4 5">
    <name type="scientific">Amnibacterium flavum</name>
    <dbReference type="NCBI Taxonomy" id="2173173"/>
    <lineage>
        <taxon>Bacteria</taxon>
        <taxon>Bacillati</taxon>
        <taxon>Actinomycetota</taxon>
        <taxon>Actinomycetes</taxon>
        <taxon>Micrococcales</taxon>
        <taxon>Microbacteriaceae</taxon>
        <taxon>Amnibacterium</taxon>
    </lineage>
</organism>
<dbReference type="Pfam" id="PF08220">
    <property type="entry name" value="HTH_DeoR"/>
    <property type="match status" value="1"/>
</dbReference>
<name>A0A2V1HWV8_9MICO</name>
<dbReference type="GO" id="GO:0003700">
    <property type="term" value="F:DNA-binding transcription factor activity"/>
    <property type="evidence" value="ECO:0007669"/>
    <property type="project" value="InterPro"/>
</dbReference>
<keyword evidence="1" id="KW-0805">Transcription regulation</keyword>